<keyword evidence="3 7" id="KW-0067">ATP-binding</keyword>
<dbReference type="GO" id="GO:0051539">
    <property type="term" value="F:4 iron, 4 sulfur cluster binding"/>
    <property type="evidence" value="ECO:0007669"/>
    <property type="project" value="TreeGrafter"/>
</dbReference>
<dbReference type="NCBIfam" id="NF008669">
    <property type="entry name" value="PRK11670.1"/>
    <property type="match status" value="1"/>
</dbReference>
<dbReference type="SUPFAM" id="SSF52540">
    <property type="entry name" value="P-loop containing nucleoside triphosphate hydrolases"/>
    <property type="match status" value="1"/>
</dbReference>
<dbReference type="Gene3D" id="3.40.50.300">
    <property type="entry name" value="P-loop containing nucleotide triphosphate hydrolases"/>
    <property type="match status" value="1"/>
</dbReference>
<evidence type="ECO:0000256" key="2">
    <source>
        <dbReference type="ARBA" id="ARBA00022741"/>
    </source>
</evidence>
<name>A0A9W4VS13_9GAMM</name>
<comment type="caution">
    <text evidence="8">The sequence shown here is derived from an EMBL/GenBank/DDBJ whole genome shotgun (WGS) entry which is preliminary data.</text>
</comment>
<evidence type="ECO:0000313" key="8">
    <source>
        <dbReference type="EMBL" id="CAH9058967.1"/>
    </source>
</evidence>
<dbReference type="Pfam" id="PF10609">
    <property type="entry name" value="ParA"/>
    <property type="match status" value="1"/>
</dbReference>
<keyword evidence="2 7" id="KW-0547">Nucleotide-binding</keyword>
<evidence type="ECO:0000256" key="1">
    <source>
        <dbReference type="ARBA" id="ARBA00022723"/>
    </source>
</evidence>
<sequence length="374" mass="40562">MLHNSVAFFITRVRFISMFGLNKLFKKDNQLEQQIFSELAAYKSSVFPLGIESSWVEKIDIQGSIVKVTLNLPFAASGAAVFLREMLSSKFDKSIDVVINCLLPKAYKFKNIKHIVLVASGKGGVGKSTTAVNLARALQAQGGKVGVLDADIYGPSIPSLFSVMDEKPTTQDNQTLNPISKDGIKVQSIGFLVSPQDATVWRGPMASGALNQLLNETQWGELDYLIVDMPPGTGDIQLTMTQKVPASGALIVTTPQDLALLDAQKGIAMFNKVNLPILGLIENMSHFVCTHCGEKNHVFGKHGGEQLALRHAVPLLAAIPLNMEIRETSELGGCLSVEHANIFEHYAACAQTLSSMLYYQTLSAPTVDIVITDD</sequence>
<dbReference type="GO" id="GO:0046872">
    <property type="term" value="F:metal ion binding"/>
    <property type="evidence" value="ECO:0007669"/>
    <property type="project" value="UniProtKB-KW"/>
</dbReference>
<dbReference type="InterPro" id="IPR027417">
    <property type="entry name" value="P-loop_NTPase"/>
</dbReference>
<keyword evidence="1 7" id="KW-0479">Metal-binding</keyword>
<dbReference type="PANTHER" id="PTHR42961">
    <property type="entry name" value="IRON-SULFUR PROTEIN NUBPL"/>
    <property type="match status" value="1"/>
</dbReference>
<dbReference type="PANTHER" id="PTHR42961:SF2">
    <property type="entry name" value="IRON-SULFUR PROTEIN NUBPL"/>
    <property type="match status" value="1"/>
</dbReference>
<dbReference type="Proteomes" id="UP001152467">
    <property type="component" value="Unassembled WGS sequence"/>
</dbReference>
<comment type="subunit">
    <text evidence="7">Homodimer.</text>
</comment>
<dbReference type="GO" id="GO:0016887">
    <property type="term" value="F:ATP hydrolysis activity"/>
    <property type="evidence" value="ECO:0007669"/>
    <property type="project" value="UniProtKB-UniRule"/>
</dbReference>
<keyword evidence="7" id="KW-0378">Hydrolase</keyword>
<dbReference type="FunFam" id="3.40.50.300:FF:000418">
    <property type="entry name" value="Iron-sulfur cluster carrier protein"/>
    <property type="match status" value="1"/>
</dbReference>
<comment type="function">
    <text evidence="7">Binds and transfers iron-sulfur (Fe-S) clusters to target apoproteins. Can hydrolyze ATP.</text>
</comment>
<evidence type="ECO:0000256" key="3">
    <source>
        <dbReference type="ARBA" id="ARBA00022840"/>
    </source>
</evidence>
<keyword evidence="4 7" id="KW-0408">Iron</keyword>
<dbReference type="PROSITE" id="PS01215">
    <property type="entry name" value="MRP"/>
    <property type="match status" value="1"/>
</dbReference>
<evidence type="ECO:0000256" key="7">
    <source>
        <dbReference type="HAMAP-Rule" id="MF_02040"/>
    </source>
</evidence>
<dbReference type="InterPro" id="IPR000808">
    <property type="entry name" value="Mrp-like_CS"/>
</dbReference>
<evidence type="ECO:0000256" key="4">
    <source>
        <dbReference type="ARBA" id="ARBA00023004"/>
    </source>
</evidence>
<protein>
    <recommendedName>
        <fullName evidence="7">Iron-sulfur cluster carrier protein</fullName>
    </recommendedName>
</protein>
<dbReference type="AlphaFoldDB" id="A0A9W4VS13"/>
<dbReference type="GO" id="GO:0016226">
    <property type="term" value="P:iron-sulfur cluster assembly"/>
    <property type="evidence" value="ECO:0007669"/>
    <property type="project" value="InterPro"/>
</dbReference>
<reference evidence="8" key="1">
    <citation type="submission" date="2022-07" db="EMBL/GenBank/DDBJ databases">
        <authorList>
            <person name="Criscuolo A."/>
        </authorList>
    </citation>
    <scope>NUCLEOTIDE SEQUENCE</scope>
    <source>
        <strain evidence="8">CIP111854</strain>
    </source>
</reference>
<dbReference type="InterPro" id="IPR033756">
    <property type="entry name" value="YlxH/NBP35"/>
</dbReference>
<keyword evidence="5 7" id="KW-0411">Iron-sulfur</keyword>
<accession>A0A9W4VS13</accession>
<dbReference type="GO" id="GO:0005524">
    <property type="term" value="F:ATP binding"/>
    <property type="evidence" value="ECO:0007669"/>
    <property type="project" value="UniProtKB-UniRule"/>
</dbReference>
<keyword evidence="9" id="KW-1185">Reference proteome</keyword>
<evidence type="ECO:0000256" key="5">
    <source>
        <dbReference type="ARBA" id="ARBA00023014"/>
    </source>
</evidence>
<organism evidence="8 9">
    <name type="scientific">Pseudoalteromonas holothuriae</name>
    <dbReference type="NCBI Taxonomy" id="2963714"/>
    <lineage>
        <taxon>Bacteria</taxon>
        <taxon>Pseudomonadati</taxon>
        <taxon>Pseudomonadota</taxon>
        <taxon>Gammaproteobacteria</taxon>
        <taxon>Alteromonadales</taxon>
        <taxon>Pseudoalteromonadaceae</taxon>
        <taxon>Pseudoalteromonas</taxon>
    </lineage>
</organism>
<dbReference type="HAMAP" id="MF_02040">
    <property type="entry name" value="Mrp_NBP35"/>
    <property type="match status" value="1"/>
</dbReference>
<comment type="similarity">
    <text evidence="6 7">Belongs to the Mrp/NBP35 ATP-binding proteins family.</text>
</comment>
<evidence type="ECO:0000313" key="9">
    <source>
        <dbReference type="Proteomes" id="UP001152467"/>
    </source>
</evidence>
<dbReference type="CDD" id="cd02037">
    <property type="entry name" value="Mrp_NBP35"/>
    <property type="match status" value="1"/>
</dbReference>
<dbReference type="InterPro" id="IPR044304">
    <property type="entry name" value="NUBPL-like"/>
</dbReference>
<feature type="binding site" evidence="7">
    <location>
        <begin position="121"/>
        <end position="128"/>
    </location>
    <ligand>
        <name>ATP</name>
        <dbReference type="ChEBI" id="CHEBI:30616"/>
    </ligand>
</feature>
<proteinExistence type="inferred from homology"/>
<dbReference type="EMBL" id="CAMAPC010000007">
    <property type="protein sequence ID" value="CAH9058967.1"/>
    <property type="molecule type" value="Genomic_DNA"/>
</dbReference>
<gene>
    <name evidence="8" type="ORF">PSECIP111854_02309</name>
</gene>
<dbReference type="InterPro" id="IPR019591">
    <property type="entry name" value="Mrp/NBP35_ATP-bd"/>
</dbReference>
<evidence type="ECO:0000256" key="6">
    <source>
        <dbReference type="ARBA" id="ARBA00024036"/>
    </source>
</evidence>
<dbReference type="GO" id="GO:0140663">
    <property type="term" value="F:ATP-dependent FeS chaperone activity"/>
    <property type="evidence" value="ECO:0007669"/>
    <property type="project" value="InterPro"/>
</dbReference>